<organism evidence="7 8">
    <name type="scientific">Halorussus aquaticus</name>
    <dbReference type="NCBI Taxonomy" id="2953748"/>
    <lineage>
        <taxon>Archaea</taxon>
        <taxon>Methanobacteriati</taxon>
        <taxon>Methanobacteriota</taxon>
        <taxon>Stenosarchaea group</taxon>
        <taxon>Halobacteria</taxon>
        <taxon>Halobacteriales</taxon>
        <taxon>Haladaptataceae</taxon>
        <taxon>Halorussus</taxon>
    </lineage>
</organism>
<dbReference type="GO" id="GO:0006508">
    <property type="term" value="P:proteolysis"/>
    <property type="evidence" value="ECO:0007669"/>
    <property type="project" value="UniProtKB-KW"/>
</dbReference>
<dbReference type="InterPro" id="IPR036852">
    <property type="entry name" value="Peptidase_S8/S53_dom_sf"/>
</dbReference>
<dbReference type="GO" id="GO:0004252">
    <property type="term" value="F:serine-type endopeptidase activity"/>
    <property type="evidence" value="ECO:0007669"/>
    <property type="project" value="UniProtKB-UniRule"/>
</dbReference>
<evidence type="ECO:0000313" key="7">
    <source>
        <dbReference type="EMBL" id="MFC4822765.1"/>
    </source>
</evidence>
<dbReference type="Gene3D" id="3.40.50.200">
    <property type="entry name" value="Peptidase S8/S53 domain"/>
    <property type="match status" value="1"/>
</dbReference>
<keyword evidence="8" id="KW-1185">Reference proteome</keyword>
<dbReference type="PANTHER" id="PTHR43806">
    <property type="entry name" value="PEPTIDASE S8"/>
    <property type="match status" value="1"/>
</dbReference>
<dbReference type="PRINTS" id="PR00723">
    <property type="entry name" value="SUBTILISIN"/>
</dbReference>
<evidence type="ECO:0000313" key="8">
    <source>
        <dbReference type="Proteomes" id="UP001595945"/>
    </source>
</evidence>
<feature type="active site" description="Charge relay system" evidence="5">
    <location>
        <position position="128"/>
    </location>
</feature>
<dbReference type="InterPro" id="IPR015500">
    <property type="entry name" value="Peptidase_S8_subtilisin-rel"/>
</dbReference>
<comment type="caution">
    <text evidence="7">The sequence shown here is derived from an EMBL/GenBank/DDBJ whole genome shotgun (WGS) entry which is preliminary data.</text>
</comment>
<evidence type="ECO:0000256" key="5">
    <source>
        <dbReference type="PROSITE-ProRule" id="PRU01240"/>
    </source>
</evidence>
<reference evidence="7 8" key="1">
    <citation type="journal article" date="2019" name="Int. J. Syst. Evol. Microbiol.">
        <title>The Global Catalogue of Microorganisms (GCM) 10K type strain sequencing project: providing services to taxonomists for standard genome sequencing and annotation.</title>
        <authorList>
            <consortium name="The Broad Institute Genomics Platform"/>
            <consortium name="The Broad Institute Genome Sequencing Center for Infectious Disease"/>
            <person name="Wu L."/>
            <person name="Ma J."/>
        </authorList>
    </citation>
    <scope>NUCLEOTIDE SEQUENCE [LARGE SCALE GENOMIC DNA]</scope>
    <source>
        <strain evidence="7 8">XZYJ18</strain>
    </source>
</reference>
<feature type="domain" description="Peptidase S8/S53" evidence="6">
    <location>
        <begin position="119"/>
        <end position="363"/>
    </location>
</feature>
<evidence type="ECO:0000256" key="3">
    <source>
        <dbReference type="ARBA" id="ARBA00022801"/>
    </source>
</evidence>
<evidence type="ECO:0000256" key="1">
    <source>
        <dbReference type="ARBA" id="ARBA00011073"/>
    </source>
</evidence>
<gene>
    <name evidence="7" type="ORF">ACFO9K_00670</name>
</gene>
<accession>A0ABD5PWQ4</accession>
<dbReference type="InterPro" id="IPR000209">
    <property type="entry name" value="Peptidase_S8/S53_dom"/>
</dbReference>
<keyword evidence="4 5" id="KW-0720">Serine protease</keyword>
<evidence type="ECO:0000256" key="4">
    <source>
        <dbReference type="ARBA" id="ARBA00022825"/>
    </source>
</evidence>
<evidence type="ECO:0000259" key="6">
    <source>
        <dbReference type="Pfam" id="PF00082"/>
    </source>
</evidence>
<protein>
    <submittedName>
        <fullName evidence="7">S8 family serine peptidase</fullName>
    </submittedName>
</protein>
<dbReference type="EMBL" id="JBHSHT010000001">
    <property type="protein sequence ID" value="MFC4822765.1"/>
    <property type="molecule type" value="Genomic_DNA"/>
</dbReference>
<sequence length="378" mass="38196">MSPEHPLTRRTVLKTTGGSLLAIGSAGLAAADPGDPVRVNVGFESESGRLAAREAANEVVRDYAFDAATLRLPKRAATALSERADVRYVERDGTAHALSTSWGYDRIDADVANANGVTGDGADVAIIDTGLPCDDPCLPNVGTGKAFTDCASNCCAPWNDDNGHGASVAGIIGASRSCDCTTGVAPDATLHAVKVLNDWGGGSYSDIAAGIEYVADQGWDVANLSLGGSSGSSVLKDACVYAQDHGVLLVGAAGGSGPCDDCVGYPAAYSEVVAVGATNRNDALASFSSRGPEIEVVSPGTDLRTVGSDGSCTTLSGTSFATAHVSGVAALLMAEGRSNTDARTRLRDTAEDLGLSSDEQGYGLVDAAAALGLNSSDD</sequence>
<dbReference type="InterPro" id="IPR023827">
    <property type="entry name" value="Peptidase_S8_Asp-AS"/>
</dbReference>
<dbReference type="InterPro" id="IPR006311">
    <property type="entry name" value="TAT_signal"/>
</dbReference>
<dbReference type="Pfam" id="PF00082">
    <property type="entry name" value="Peptidase_S8"/>
    <property type="match status" value="1"/>
</dbReference>
<dbReference type="PROSITE" id="PS51892">
    <property type="entry name" value="SUBTILASE"/>
    <property type="match status" value="1"/>
</dbReference>
<keyword evidence="3 5" id="KW-0378">Hydrolase</keyword>
<proteinExistence type="inferred from homology"/>
<dbReference type="RefSeq" id="WP_254267715.1">
    <property type="nucleotide sequence ID" value="NZ_CP100400.1"/>
</dbReference>
<feature type="active site" description="Charge relay system" evidence="5">
    <location>
        <position position="319"/>
    </location>
</feature>
<dbReference type="InterPro" id="IPR050131">
    <property type="entry name" value="Peptidase_S8_subtilisin-like"/>
</dbReference>
<feature type="active site" description="Charge relay system" evidence="5">
    <location>
        <position position="164"/>
    </location>
</feature>
<dbReference type="PROSITE" id="PS51318">
    <property type="entry name" value="TAT"/>
    <property type="match status" value="1"/>
</dbReference>
<evidence type="ECO:0000256" key="2">
    <source>
        <dbReference type="ARBA" id="ARBA00022670"/>
    </source>
</evidence>
<name>A0ABD5PWQ4_9EURY</name>
<dbReference type="PROSITE" id="PS00136">
    <property type="entry name" value="SUBTILASE_ASP"/>
    <property type="match status" value="1"/>
</dbReference>
<keyword evidence="2 5" id="KW-0645">Protease</keyword>
<dbReference type="GeneID" id="73046195"/>
<comment type="similarity">
    <text evidence="1 5">Belongs to the peptidase S8 family.</text>
</comment>
<dbReference type="SUPFAM" id="SSF52743">
    <property type="entry name" value="Subtilisin-like"/>
    <property type="match status" value="1"/>
</dbReference>
<dbReference type="PANTHER" id="PTHR43806:SF11">
    <property type="entry name" value="CEREVISIN-RELATED"/>
    <property type="match status" value="1"/>
</dbReference>
<dbReference type="AlphaFoldDB" id="A0ABD5PWQ4"/>
<dbReference type="Proteomes" id="UP001595945">
    <property type="component" value="Unassembled WGS sequence"/>
</dbReference>